<dbReference type="SUPFAM" id="SSF160719">
    <property type="entry name" value="gpW/gp25-like"/>
    <property type="match status" value="1"/>
</dbReference>
<name>A0A383RCB6_PAEAL</name>
<accession>A0A383RCB6</accession>
<evidence type="ECO:0000313" key="1">
    <source>
        <dbReference type="EMBL" id="SYX84600.1"/>
    </source>
</evidence>
<evidence type="ECO:0008006" key="3">
    <source>
        <dbReference type="Google" id="ProtNLM"/>
    </source>
</evidence>
<sequence length="131" mass="14796">MIPEGNSVDEEVEEVEEPTKTWFLDFEAGRVVDTTDGLQAIQQAVFMALSTARYEQLIFSEEYGSELNSLIGSNPVFIESEIRRMIEEALMPDDRISGVEDLTVEYKGDELLARFTVVSSYGNFDTEQVVK</sequence>
<dbReference type="Pfam" id="PF10934">
    <property type="entry name" value="Sheath_initiator"/>
    <property type="match status" value="1"/>
</dbReference>
<dbReference type="EMBL" id="LS992241">
    <property type="protein sequence ID" value="SYX84600.1"/>
    <property type="molecule type" value="Genomic_DNA"/>
</dbReference>
<gene>
    <name evidence="1" type="ORF">PBLR_13022</name>
</gene>
<organism evidence="1 2">
    <name type="scientific">Paenibacillus alvei</name>
    <name type="common">Bacillus alvei</name>
    <dbReference type="NCBI Taxonomy" id="44250"/>
    <lineage>
        <taxon>Bacteria</taxon>
        <taxon>Bacillati</taxon>
        <taxon>Bacillota</taxon>
        <taxon>Bacilli</taxon>
        <taxon>Bacillales</taxon>
        <taxon>Paenibacillaceae</taxon>
        <taxon>Paenibacillus</taxon>
    </lineage>
</organism>
<reference evidence="2" key="1">
    <citation type="submission" date="2018-08" db="EMBL/GenBank/DDBJ databases">
        <authorList>
            <person name="Chevrot R."/>
        </authorList>
    </citation>
    <scope>NUCLEOTIDE SEQUENCE [LARGE SCALE GENOMIC DNA]</scope>
</reference>
<dbReference type="InterPro" id="IPR020288">
    <property type="entry name" value="Sheath_initiator"/>
</dbReference>
<dbReference type="RefSeq" id="WP_138186476.1">
    <property type="nucleotide sequence ID" value="NZ_LS992241.1"/>
</dbReference>
<dbReference type="Gene3D" id="3.10.450.40">
    <property type="match status" value="1"/>
</dbReference>
<dbReference type="AlphaFoldDB" id="A0A383RCB6"/>
<protein>
    <recommendedName>
        <fullName evidence="3">Phage protein</fullName>
    </recommendedName>
</protein>
<dbReference type="Proteomes" id="UP000304148">
    <property type="component" value="Chromosome"/>
</dbReference>
<proteinExistence type="predicted"/>
<evidence type="ECO:0000313" key="2">
    <source>
        <dbReference type="Proteomes" id="UP000304148"/>
    </source>
</evidence>